<evidence type="ECO:0000313" key="3">
    <source>
        <dbReference type="EMBL" id="RDX75637.1"/>
    </source>
</evidence>
<keyword evidence="1" id="KW-0812">Transmembrane</keyword>
<dbReference type="PANTHER" id="PTHR42648">
    <property type="entry name" value="TRANSPOSASE, PUTATIVE-RELATED"/>
    <property type="match status" value="1"/>
</dbReference>
<dbReference type="PANTHER" id="PTHR42648:SF28">
    <property type="entry name" value="TRANSPOSON-ENCODED PROTEIN WITH RIBONUCLEASE H-LIKE AND RETROVIRUS ZINC FINGER-LIKE DOMAINS"/>
    <property type="match status" value="1"/>
</dbReference>
<keyword evidence="1" id="KW-1133">Transmembrane helix</keyword>
<feature type="non-terminal residue" evidence="3">
    <location>
        <position position="1"/>
    </location>
</feature>
<evidence type="ECO:0000259" key="2">
    <source>
        <dbReference type="Pfam" id="PF13976"/>
    </source>
</evidence>
<dbReference type="STRING" id="157652.A0A371FBH2"/>
<reference evidence="3" key="1">
    <citation type="submission" date="2018-05" db="EMBL/GenBank/DDBJ databases">
        <title>Draft genome of Mucuna pruriens seed.</title>
        <authorList>
            <person name="Nnadi N.E."/>
            <person name="Vos R."/>
            <person name="Hasami M.H."/>
            <person name="Devisetty U.K."/>
            <person name="Aguiy J.C."/>
        </authorList>
    </citation>
    <scope>NUCLEOTIDE SEQUENCE [LARGE SCALE GENOMIC DNA]</scope>
    <source>
        <strain evidence="3">JCA_2017</strain>
    </source>
</reference>
<accession>A0A371FBH2</accession>
<dbReference type="EMBL" id="QJKJ01009770">
    <property type="protein sequence ID" value="RDX75637.1"/>
    <property type="molecule type" value="Genomic_DNA"/>
</dbReference>
<dbReference type="InterPro" id="IPR039537">
    <property type="entry name" value="Retrotran_Ty1/copia-like"/>
</dbReference>
<gene>
    <name evidence="3" type="ORF">CR513_44458</name>
</gene>
<evidence type="ECO:0000313" key="4">
    <source>
        <dbReference type="Proteomes" id="UP000257109"/>
    </source>
</evidence>
<dbReference type="InterPro" id="IPR025724">
    <property type="entry name" value="GAG-pre-integrase_dom"/>
</dbReference>
<dbReference type="SUPFAM" id="SSF53098">
    <property type="entry name" value="Ribonuclease H-like"/>
    <property type="match status" value="1"/>
</dbReference>
<dbReference type="InterPro" id="IPR036397">
    <property type="entry name" value="RNaseH_sf"/>
</dbReference>
<feature type="transmembrane region" description="Helical" evidence="1">
    <location>
        <begin position="7"/>
        <end position="26"/>
    </location>
</feature>
<feature type="domain" description="GAG-pre-integrase" evidence="2">
    <location>
        <begin position="29"/>
        <end position="105"/>
    </location>
</feature>
<sequence length="403" mass="46636">MATLSTLIIKIFILSYDSIVIGFGVLHHGLYMLDVSSISNTIENLVVNYIVGYKHGRVVENSSILWHKYQEHILKERMERLIKEGILHVFGFSFILICVDCIKRKLTTRARKSGVTRREKVLPLTHTNICRPIILVTMGGFRYFFTFIDDFSRYGWVELLYEKSESLDAFKTFKVATELKLDLIRKVSFMKGAMKLDCGIETQYTMFGTSQSNEVVKRWNRTLMDMVRCMLSHFTFLEFLLGNALKTTRYIFNHVPSKFVIKTPCELMLGKRLSLKHFCVSGCKAEVRLYNPQMKKLDCKIVNGFIIGCCIGSRGSRFYRPSHTAKVIKFDRAVYFENELEYGESFKATQHTISHNGNSDPNSFQEAISRSKIVGCKWVFKTKRDAKGKIKRYKPRLVVKGYN</sequence>
<dbReference type="InterPro" id="IPR012337">
    <property type="entry name" value="RNaseH-like_sf"/>
</dbReference>
<organism evidence="3 4">
    <name type="scientific">Mucuna pruriens</name>
    <name type="common">Velvet bean</name>
    <name type="synonym">Dolichos pruriens</name>
    <dbReference type="NCBI Taxonomy" id="157652"/>
    <lineage>
        <taxon>Eukaryota</taxon>
        <taxon>Viridiplantae</taxon>
        <taxon>Streptophyta</taxon>
        <taxon>Embryophyta</taxon>
        <taxon>Tracheophyta</taxon>
        <taxon>Spermatophyta</taxon>
        <taxon>Magnoliopsida</taxon>
        <taxon>eudicotyledons</taxon>
        <taxon>Gunneridae</taxon>
        <taxon>Pentapetalae</taxon>
        <taxon>rosids</taxon>
        <taxon>fabids</taxon>
        <taxon>Fabales</taxon>
        <taxon>Fabaceae</taxon>
        <taxon>Papilionoideae</taxon>
        <taxon>50 kb inversion clade</taxon>
        <taxon>NPAAA clade</taxon>
        <taxon>indigoferoid/millettioid clade</taxon>
        <taxon>Phaseoleae</taxon>
        <taxon>Mucuna</taxon>
    </lineage>
</organism>
<keyword evidence="1" id="KW-0472">Membrane</keyword>
<dbReference type="OrthoDB" id="7691805at2759"/>
<evidence type="ECO:0000256" key="1">
    <source>
        <dbReference type="SAM" id="Phobius"/>
    </source>
</evidence>
<dbReference type="AlphaFoldDB" id="A0A371FBH2"/>
<proteinExistence type="predicted"/>
<dbReference type="Proteomes" id="UP000257109">
    <property type="component" value="Unassembled WGS sequence"/>
</dbReference>
<dbReference type="GO" id="GO:0003676">
    <property type="term" value="F:nucleic acid binding"/>
    <property type="evidence" value="ECO:0007669"/>
    <property type="project" value="InterPro"/>
</dbReference>
<dbReference type="Pfam" id="PF13976">
    <property type="entry name" value="gag_pre-integrs"/>
    <property type="match status" value="1"/>
</dbReference>
<dbReference type="Gene3D" id="3.30.420.10">
    <property type="entry name" value="Ribonuclease H-like superfamily/Ribonuclease H"/>
    <property type="match status" value="1"/>
</dbReference>
<feature type="transmembrane region" description="Helical" evidence="1">
    <location>
        <begin position="85"/>
        <end position="102"/>
    </location>
</feature>
<protein>
    <recommendedName>
        <fullName evidence="2">GAG-pre-integrase domain-containing protein</fullName>
    </recommendedName>
</protein>
<name>A0A371FBH2_MUCPR</name>
<comment type="caution">
    <text evidence="3">The sequence shown here is derived from an EMBL/GenBank/DDBJ whole genome shotgun (WGS) entry which is preliminary data.</text>
</comment>
<keyword evidence="4" id="KW-1185">Reference proteome</keyword>